<gene>
    <name evidence="3" type="primary">lipO_16</name>
    <name evidence="3" type="ORF">AMURIS_02084</name>
</gene>
<accession>A0A2K4ZFY2</accession>
<dbReference type="PROSITE" id="PS51257">
    <property type="entry name" value="PROKAR_LIPOPROTEIN"/>
    <property type="match status" value="1"/>
</dbReference>
<proteinExistence type="predicted"/>
<evidence type="ECO:0000256" key="1">
    <source>
        <dbReference type="SAM" id="MobiDB-lite"/>
    </source>
</evidence>
<keyword evidence="4" id="KW-1185">Reference proteome</keyword>
<dbReference type="InterPro" id="IPR050490">
    <property type="entry name" value="Bact_solute-bd_prot1"/>
</dbReference>
<feature type="region of interest" description="Disordered" evidence="1">
    <location>
        <begin position="29"/>
        <end position="70"/>
    </location>
</feature>
<dbReference type="AlphaFoldDB" id="A0A2K4ZFY2"/>
<evidence type="ECO:0000256" key="2">
    <source>
        <dbReference type="SAM" id="SignalP"/>
    </source>
</evidence>
<reference evidence="3 4" key="1">
    <citation type="submission" date="2018-01" db="EMBL/GenBank/DDBJ databases">
        <authorList>
            <person name="Gaut B.S."/>
            <person name="Morton B.R."/>
            <person name="Clegg M.T."/>
            <person name="Duvall M.R."/>
        </authorList>
    </citation>
    <scope>NUCLEOTIDE SEQUENCE [LARGE SCALE GENOMIC DNA]</scope>
    <source>
        <strain evidence="3">GP69</strain>
    </source>
</reference>
<dbReference type="SUPFAM" id="SSF53850">
    <property type="entry name" value="Periplasmic binding protein-like II"/>
    <property type="match status" value="1"/>
</dbReference>
<dbReference type="RefSeq" id="WP_103239465.1">
    <property type="nucleotide sequence ID" value="NZ_JANJZD010000009.1"/>
</dbReference>
<feature type="chain" id="PRO_5039422016" evidence="2">
    <location>
        <begin position="21"/>
        <end position="602"/>
    </location>
</feature>
<dbReference type="Pfam" id="PF01547">
    <property type="entry name" value="SBP_bac_1"/>
    <property type="match status" value="1"/>
</dbReference>
<dbReference type="PANTHER" id="PTHR43649:SF17">
    <property type="entry name" value="ABC TRANSPORTER SOLUTE BINDING PROTEIN-SUGAR TRANSPORT"/>
    <property type="match status" value="1"/>
</dbReference>
<feature type="compositionally biased region" description="Low complexity" evidence="1">
    <location>
        <begin position="38"/>
        <end position="52"/>
    </location>
</feature>
<keyword evidence="3" id="KW-0449">Lipoprotein</keyword>
<sequence>MKKKVLKRMFSVLLAGSMMATVLTGCGSDDGNTTSGDAQQSAQNESSAQPSSDDAAGAGDESQGEAGQSDEWIADREIVLHAYVDDIYNALPDDQVNNPVFKEIKERTGIQLKITFTPGESNSKTLAAQLAAGTIPDAIVCYLNNSARPEFPLLYKAAKDGLFADISEYIPNSKVYSKYMEDGYLPNDTYKNIVFREDFDGAVYLLHLGIDEVDRSLIYDPTEAYIGGPYIQKSIIDALNIDPTSVRTSEDFYNLLVKIKEGDFKDDNGNDVIPLGPKYWGGSVDAMDFDFRGLIWGVSDDYNMDENGEIYHVAETDHVYELIDYVRKLLNEGLMHQEYFTMDETRAEELYRSHSCAIIGDVHNYVDIIYESEDWIPLGPLNDLQGDNKTVTSGKSGRGCLAISADAENPEEIFRFFDWLSTYEGQLLTQYGIEGLTYNMVDGKPVLTDEALEHLNASDEKWMWNEVGAAFGGSGVYLFEFITTNKNNIDNFGEARPGATGSSTFQRSVDLATQYPREYKLVEGLGATSYLNTEDMADVKAQLDLLNFNDVLVQAIFAKDDAEVKTIIESFRAQLKSAGVDKFKEKLKAIYQEDPKAISFYR</sequence>
<keyword evidence="2" id="KW-0732">Signal</keyword>
<organism evidence="3 4">
    <name type="scientific">Acetatifactor muris</name>
    <dbReference type="NCBI Taxonomy" id="879566"/>
    <lineage>
        <taxon>Bacteria</taxon>
        <taxon>Bacillati</taxon>
        <taxon>Bacillota</taxon>
        <taxon>Clostridia</taxon>
        <taxon>Lachnospirales</taxon>
        <taxon>Lachnospiraceae</taxon>
        <taxon>Acetatifactor</taxon>
    </lineage>
</organism>
<dbReference type="Gene3D" id="3.40.190.10">
    <property type="entry name" value="Periplasmic binding protein-like II"/>
    <property type="match status" value="2"/>
</dbReference>
<evidence type="ECO:0000313" key="4">
    <source>
        <dbReference type="Proteomes" id="UP000236311"/>
    </source>
</evidence>
<dbReference type="InterPro" id="IPR006059">
    <property type="entry name" value="SBP"/>
</dbReference>
<feature type="signal peptide" evidence="2">
    <location>
        <begin position="1"/>
        <end position="20"/>
    </location>
</feature>
<dbReference type="OrthoDB" id="2495637at2"/>
<evidence type="ECO:0000313" key="3">
    <source>
        <dbReference type="EMBL" id="SOY29369.1"/>
    </source>
</evidence>
<dbReference type="EMBL" id="OFSM01000009">
    <property type="protein sequence ID" value="SOY29369.1"/>
    <property type="molecule type" value="Genomic_DNA"/>
</dbReference>
<dbReference type="PANTHER" id="PTHR43649">
    <property type="entry name" value="ARABINOSE-BINDING PROTEIN-RELATED"/>
    <property type="match status" value="1"/>
</dbReference>
<name>A0A2K4ZFY2_9FIRM</name>
<protein>
    <submittedName>
        <fullName evidence="3">Lipoprotein LipO</fullName>
    </submittedName>
</protein>
<dbReference type="Proteomes" id="UP000236311">
    <property type="component" value="Unassembled WGS sequence"/>
</dbReference>